<evidence type="ECO:0000313" key="1">
    <source>
        <dbReference type="EMBL" id="MPN02741.1"/>
    </source>
</evidence>
<organism evidence="1">
    <name type="scientific">bioreactor metagenome</name>
    <dbReference type="NCBI Taxonomy" id="1076179"/>
    <lineage>
        <taxon>unclassified sequences</taxon>
        <taxon>metagenomes</taxon>
        <taxon>ecological metagenomes</taxon>
    </lineage>
</organism>
<gene>
    <name evidence="1" type="ORF">SDC9_149957</name>
</gene>
<name>A0A645EL73_9ZZZZ</name>
<accession>A0A645EL73</accession>
<protein>
    <submittedName>
        <fullName evidence="1">Uncharacterized protein</fullName>
    </submittedName>
</protein>
<proteinExistence type="predicted"/>
<dbReference type="EMBL" id="VSSQ01048691">
    <property type="protein sequence ID" value="MPN02741.1"/>
    <property type="molecule type" value="Genomic_DNA"/>
</dbReference>
<dbReference type="AlphaFoldDB" id="A0A645EL73"/>
<reference evidence="1" key="1">
    <citation type="submission" date="2019-08" db="EMBL/GenBank/DDBJ databases">
        <authorList>
            <person name="Kucharzyk K."/>
            <person name="Murdoch R.W."/>
            <person name="Higgins S."/>
            <person name="Loffler F."/>
        </authorList>
    </citation>
    <scope>NUCLEOTIDE SEQUENCE</scope>
</reference>
<comment type="caution">
    <text evidence="1">The sequence shown here is derived from an EMBL/GenBank/DDBJ whole genome shotgun (WGS) entry which is preliminary data.</text>
</comment>
<sequence length="153" mass="17428">MSTSFIVARLSRRAFIWWASSSARSVSKFSCSIGVPPVHFFGRKIQAPCHGGTKKRKSQWLLRLPLFITAWHSKRLRYAPRKARANTAAAVMCGRYKEGKLRKPVLRPTVSTCLPSFQIKAMAFRPYQVYPTAAYFATPRHEKSKRNGQEGRP</sequence>